<evidence type="ECO:0000256" key="2">
    <source>
        <dbReference type="ARBA" id="ARBA00023163"/>
    </source>
</evidence>
<accession>A0A073KH45</accession>
<dbReference type="STRING" id="574375.AZF08_26425"/>
<dbReference type="Gene3D" id="1.10.10.10">
    <property type="entry name" value="Winged helix-like DNA-binding domain superfamily/Winged helix DNA-binding domain"/>
    <property type="match status" value="1"/>
</dbReference>
<dbReference type="AlphaFoldDB" id="A0A073KH45"/>
<dbReference type="PANTHER" id="PTHR34580">
    <property type="match status" value="1"/>
</dbReference>
<keyword evidence="4" id="KW-0238">DNA-binding</keyword>
<comment type="caution">
    <text evidence="4">The sequence shown here is derived from an EMBL/GenBank/DDBJ whole genome shotgun (WGS) entry which is preliminary data.</text>
</comment>
<evidence type="ECO:0000313" key="5">
    <source>
        <dbReference type="Proteomes" id="UP000027778"/>
    </source>
</evidence>
<dbReference type="GO" id="GO:0003677">
    <property type="term" value="F:DNA binding"/>
    <property type="evidence" value="ECO:0007669"/>
    <property type="project" value="UniProtKB-KW"/>
</dbReference>
<dbReference type="Pfam" id="PF08279">
    <property type="entry name" value="HTH_11"/>
    <property type="match status" value="1"/>
</dbReference>
<dbReference type="InterPro" id="IPR013196">
    <property type="entry name" value="HTH_11"/>
</dbReference>
<dbReference type="Pfam" id="PF25583">
    <property type="entry name" value="WCX"/>
    <property type="match status" value="1"/>
</dbReference>
<gene>
    <name evidence="4" type="ORF">BAGA_27505</name>
</gene>
<dbReference type="InterPro" id="IPR051534">
    <property type="entry name" value="CBASS_pafABC_assoc_protein"/>
</dbReference>
<dbReference type="InterPro" id="IPR028349">
    <property type="entry name" value="PafC-like"/>
</dbReference>
<keyword evidence="5" id="KW-1185">Reference proteome</keyword>
<reference evidence="4 5" key="1">
    <citation type="submission" date="2014-06" db="EMBL/GenBank/DDBJ databases">
        <title>Draft genome sequence of Bacillus gaemokensis JCM 15801 (MCCC 1A00707).</title>
        <authorList>
            <person name="Lai Q."/>
            <person name="Liu Y."/>
            <person name="Shao Z."/>
        </authorList>
    </citation>
    <scope>NUCLEOTIDE SEQUENCE [LARGE SCALE GENOMIC DNA]</scope>
    <source>
        <strain evidence="4 5">JCM 15801</strain>
    </source>
</reference>
<dbReference type="OrthoDB" id="9815009at2"/>
<dbReference type="Pfam" id="PF13280">
    <property type="entry name" value="WYL"/>
    <property type="match status" value="1"/>
</dbReference>
<dbReference type="InterPro" id="IPR001034">
    <property type="entry name" value="DeoR_HTH"/>
</dbReference>
<dbReference type="InterPro" id="IPR036390">
    <property type="entry name" value="WH_DNA-bd_sf"/>
</dbReference>
<proteinExistence type="predicted"/>
<evidence type="ECO:0000256" key="1">
    <source>
        <dbReference type="ARBA" id="ARBA00023015"/>
    </source>
</evidence>
<protein>
    <submittedName>
        <fullName evidence="4">DNA-binding protein</fullName>
    </submittedName>
</protein>
<dbReference type="RefSeq" id="WP_033679013.1">
    <property type="nucleotide sequence ID" value="NZ_JOTM01000073.1"/>
</dbReference>
<dbReference type="InterPro" id="IPR057727">
    <property type="entry name" value="WCX_dom"/>
</dbReference>
<dbReference type="Proteomes" id="UP000027778">
    <property type="component" value="Unassembled WGS sequence"/>
</dbReference>
<dbReference type="SUPFAM" id="SSF46785">
    <property type="entry name" value="Winged helix' DNA-binding domain"/>
    <property type="match status" value="1"/>
</dbReference>
<dbReference type="GO" id="GO:0003700">
    <property type="term" value="F:DNA-binding transcription factor activity"/>
    <property type="evidence" value="ECO:0007669"/>
    <property type="project" value="InterPro"/>
</dbReference>
<evidence type="ECO:0000313" key="4">
    <source>
        <dbReference type="EMBL" id="KEK21643.1"/>
    </source>
</evidence>
<dbReference type="PIRSF" id="PIRSF016838">
    <property type="entry name" value="PafC"/>
    <property type="match status" value="1"/>
</dbReference>
<organism evidence="4 5">
    <name type="scientific">Bacillus gaemokensis</name>
    <dbReference type="NCBI Taxonomy" id="574375"/>
    <lineage>
        <taxon>Bacteria</taxon>
        <taxon>Bacillati</taxon>
        <taxon>Bacillota</taxon>
        <taxon>Bacilli</taxon>
        <taxon>Bacillales</taxon>
        <taxon>Bacillaceae</taxon>
        <taxon>Bacillus</taxon>
        <taxon>Bacillus cereus group</taxon>
    </lineage>
</organism>
<dbReference type="PANTHER" id="PTHR34580:SF8">
    <property type="entry name" value="WYL DOMAIN-CONTAINING PROTEIN"/>
    <property type="match status" value="1"/>
</dbReference>
<keyword evidence="1" id="KW-0805">Transcription regulation</keyword>
<evidence type="ECO:0000259" key="3">
    <source>
        <dbReference type="PROSITE" id="PS51000"/>
    </source>
</evidence>
<dbReference type="PROSITE" id="PS52050">
    <property type="entry name" value="WYL"/>
    <property type="match status" value="1"/>
</dbReference>
<name>A0A073KH45_9BACI</name>
<sequence>MKTARMFSILIYLLKKNIVSAEELANEFEVSTRTIYRDMDALSSIGIPIISYLGKNGGFTLIDNYQLDKFTFNEEEKKFLLEGLTLKNELFDTNQLSILQRKIELLKENKEDYHSNITITSSTLHREIIEDETKVKIKKILSIIDEGNKICISYVSQTANVSSRIIQPLKLNFMNGSWYLEAFCESRKALRLFKLTRIRNMEVIHDNTRTVYTEENEYLTNKSAKVEEIILLFSKSELGKLYDFFTEDEISVLEDGSLKVTFNYDINKNLLPFLLMFGRHVKVLSPLWLKNEYRNEIKFIYKS</sequence>
<feature type="domain" description="HTH deoR-type" evidence="3">
    <location>
        <begin position="2"/>
        <end position="57"/>
    </location>
</feature>
<dbReference type="EMBL" id="JOTM01000073">
    <property type="protein sequence ID" value="KEK21643.1"/>
    <property type="molecule type" value="Genomic_DNA"/>
</dbReference>
<keyword evidence="2" id="KW-0804">Transcription</keyword>
<dbReference type="PROSITE" id="PS51000">
    <property type="entry name" value="HTH_DEOR_2"/>
    <property type="match status" value="1"/>
</dbReference>
<dbReference type="InterPro" id="IPR026881">
    <property type="entry name" value="WYL_dom"/>
</dbReference>
<dbReference type="InterPro" id="IPR036388">
    <property type="entry name" value="WH-like_DNA-bd_sf"/>
</dbReference>
<dbReference type="eggNOG" id="COG2378">
    <property type="taxonomic scope" value="Bacteria"/>
</dbReference>